<reference evidence="2" key="2">
    <citation type="submission" date="2020-08" db="EMBL/GenBank/DDBJ databases">
        <title>Plant Genome Project.</title>
        <authorList>
            <person name="Zhang R.-G."/>
        </authorList>
    </citation>
    <scope>NUCLEOTIDE SEQUENCE</scope>
    <source>
        <strain evidence="2">Huo1</strain>
        <tissue evidence="2">Leaf</tissue>
    </source>
</reference>
<evidence type="ECO:0000313" key="3">
    <source>
        <dbReference type="Proteomes" id="UP000298416"/>
    </source>
</evidence>
<accession>A0A8X9A6E9</accession>
<dbReference type="Gene3D" id="3.30.420.10">
    <property type="entry name" value="Ribonuclease H-like superfamily/Ribonuclease H"/>
    <property type="match status" value="1"/>
</dbReference>
<dbReference type="InterPro" id="IPR012337">
    <property type="entry name" value="RNaseH-like_sf"/>
</dbReference>
<comment type="caution">
    <text evidence="2">The sequence shown here is derived from an EMBL/GenBank/DDBJ whole genome shotgun (WGS) entry which is preliminary data.</text>
</comment>
<sequence length="160" mass="17796">MLAGQRPKRRVVRATKVTWVAPDAKLIKVNTDEAFSPASNIAGGGGIIRNPEAAQHGDNIWMETDATAIVQMLGENEHGSAPARHILPRIRQKHSGLNVKISFIPREGNKPADYLAEQGKEEQELRIINPRAASDRLRAMVEMDGKGIPNFRFQRRWSAI</sequence>
<dbReference type="GO" id="GO:0004523">
    <property type="term" value="F:RNA-DNA hybrid ribonuclease activity"/>
    <property type="evidence" value="ECO:0007669"/>
    <property type="project" value="InterPro"/>
</dbReference>
<dbReference type="PANTHER" id="PTHR47723">
    <property type="entry name" value="OS05G0353850 PROTEIN"/>
    <property type="match status" value="1"/>
</dbReference>
<dbReference type="Proteomes" id="UP000298416">
    <property type="component" value="Unassembled WGS sequence"/>
</dbReference>
<evidence type="ECO:0000259" key="1">
    <source>
        <dbReference type="Pfam" id="PF13456"/>
    </source>
</evidence>
<dbReference type="InterPro" id="IPR053151">
    <property type="entry name" value="RNase_H-like"/>
</dbReference>
<dbReference type="GO" id="GO:0003676">
    <property type="term" value="F:nucleic acid binding"/>
    <property type="evidence" value="ECO:0007669"/>
    <property type="project" value="InterPro"/>
</dbReference>
<protein>
    <recommendedName>
        <fullName evidence="1">RNase H type-1 domain-containing protein</fullName>
    </recommendedName>
</protein>
<keyword evidence="3" id="KW-1185">Reference proteome</keyword>
<reference evidence="2" key="1">
    <citation type="submission" date="2018-01" db="EMBL/GenBank/DDBJ databases">
        <authorList>
            <person name="Mao J.F."/>
        </authorList>
    </citation>
    <scope>NUCLEOTIDE SEQUENCE</scope>
    <source>
        <strain evidence="2">Huo1</strain>
        <tissue evidence="2">Leaf</tissue>
    </source>
</reference>
<gene>
    <name evidence="2" type="ORF">SASPL_108672</name>
</gene>
<dbReference type="InterPro" id="IPR002156">
    <property type="entry name" value="RNaseH_domain"/>
</dbReference>
<dbReference type="CDD" id="cd06222">
    <property type="entry name" value="RNase_H_like"/>
    <property type="match status" value="1"/>
</dbReference>
<dbReference type="PANTHER" id="PTHR47723:SF19">
    <property type="entry name" value="POLYNUCLEOTIDYL TRANSFERASE, RIBONUCLEASE H-LIKE SUPERFAMILY PROTEIN"/>
    <property type="match status" value="1"/>
</dbReference>
<feature type="domain" description="RNase H type-1" evidence="1">
    <location>
        <begin position="58"/>
        <end position="118"/>
    </location>
</feature>
<organism evidence="2">
    <name type="scientific">Salvia splendens</name>
    <name type="common">Scarlet sage</name>
    <dbReference type="NCBI Taxonomy" id="180675"/>
    <lineage>
        <taxon>Eukaryota</taxon>
        <taxon>Viridiplantae</taxon>
        <taxon>Streptophyta</taxon>
        <taxon>Embryophyta</taxon>
        <taxon>Tracheophyta</taxon>
        <taxon>Spermatophyta</taxon>
        <taxon>Magnoliopsida</taxon>
        <taxon>eudicotyledons</taxon>
        <taxon>Gunneridae</taxon>
        <taxon>Pentapetalae</taxon>
        <taxon>asterids</taxon>
        <taxon>lamiids</taxon>
        <taxon>Lamiales</taxon>
        <taxon>Lamiaceae</taxon>
        <taxon>Nepetoideae</taxon>
        <taxon>Mentheae</taxon>
        <taxon>Salviinae</taxon>
        <taxon>Salvia</taxon>
        <taxon>Salvia subgen. Calosphace</taxon>
        <taxon>core Calosphace</taxon>
    </lineage>
</organism>
<dbReference type="Pfam" id="PF13456">
    <property type="entry name" value="RVT_3"/>
    <property type="match status" value="1"/>
</dbReference>
<name>A0A8X9A6E9_SALSN</name>
<proteinExistence type="predicted"/>
<dbReference type="EMBL" id="PNBA02000003">
    <property type="protein sequence ID" value="KAG6430602.1"/>
    <property type="molecule type" value="Genomic_DNA"/>
</dbReference>
<dbReference type="SUPFAM" id="SSF53098">
    <property type="entry name" value="Ribonuclease H-like"/>
    <property type="match status" value="1"/>
</dbReference>
<dbReference type="InterPro" id="IPR044730">
    <property type="entry name" value="RNase_H-like_dom_plant"/>
</dbReference>
<evidence type="ECO:0000313" key="2">
    <source>
        <dbReference type="EMBL" id="KAG6430602.1"/>
    </source>
</evidence>
<dbReference type="AlphaFoldDB" id="A0A8X9A6E9"/>
<dbReference type="InterPro" id="IPR036397">
    <property type="entry name" value="RNaseH_sf"/>
</dbReference>